<dbReference type="SMART" id="SM00331">
    <property type="entry name" value="PP2C_SIG"/>
    <property type="match status" value="1"/>
</dbReference>
<dbReference type="CDD" id="cd00143">
    <property type="entry name" value="PP2Cc"/>
    <property type="match status" value="1"/>
</dbReference>
<dbReference type="InterPro" id="IPR001932">
    <property type="entry name" value="PPM-type_phosphatase-like_dom"/>
</dbReference>
<dbReference type="Gene3D" id="3.60.40.10">
    <property type="entry name" value="PPM-type phosphatase domain"/>
    <property type="match status" value="1"/>
</dbReference>
<dbReference type="SUPFAM" id="SSF81606">
    <property type="entry name" value="PP2C-like"/>
    <property type="match status" value="1"/>
</dbReference>
<reference evidence="4" key="1">
    <citation type="submission" date="2020-05" db="EMBL/GenBank/DDBJ databases">
        <authorList>
            <person name="Chiriac C."/>
            <person name="Salcher M."/>
            <person name="Ghai R."/>
            <person name="Kavagutti S V."/>
        </authorList>
    </citation>
    <scope>NUCLEOTIDE SEQUENCE</scope>
</reference>
<accession>A0A6J6HKJ3</accession>
<evidence type="ECO:0000256" key="1">
    <source>
        <dbReference type="SAM" id="Phobius"/>
    </source>
</evidence>
<keyword evidence="1" id="KW-0812">Transmembrane</keyword>
<evidence type="ECO:0000313" key="3">
    <source>
        <dbReference type="EMBL" id="CAB4540054.1"/>
    </source>
</evidence>
<dbReference type="EMBL" id="CAEZSN010000037">
    <property type="protein sequence ID" value="CAB4540054.1"/>
    <property type="molecule type" value="Genomic_DNA"/>
</dbReference>
<dbReference type="InterPro" id="IPR036457">
    <property type="entry name" value="PPM-type-like_dom_sf"/>
</dbReference>
<feature type="transmembrane region" description="Helical" evidence="1">
    <location>
        <begin position="308"/>
        <end position="326"/>
    </location>
</feature>
<dbReference type="GO" id="GO:0004722">
    <property type="term" value="F:protein serine/threonine phosphatase activity"/>
    <property type="evidence" value="ECO:0007669"/>
    <property type="project" value="InterPro"/>
</dbReference>
<evidence type="ECO:0000313" key="4">
    <source>
        <dbReference type="EMBL" id="CAB4613697.1"/>
    </source>
</evidence>
<protein>
    <submittedName>
        <fullName evidence="4">Unannotated protein</fullName>
    </submittedName>
</protein>
<keyword evidence="1" id="KW-1133">Transmembrane helix</keyword>
<organism evidence="4">
    <name type="scientific">freshwater metagenome</name>
    <dbReference type="NCBI Taxonomy" id="449393"/>
    <lineage>
        <taxon>unclassified sequences</taxon>
        <taxon>metagenomes</taxon>
        <taxon>ecological metagenomes</taxon>
    </lineage>
</organism>
<feature type="domain" description="PPM-type phosphatase" evidence="2">
    <location>
        <begin position="6"/>
        <end position="239"/>
    </location>
</feature>
<gene>
    <name evidence="3" type="ORF">UFOPK1433_00453</name>
    <name evidence="4" type="ORF">UFOPK1843_00991</name>
</gene>
<name>A0A6J6HKJ3_9ZZZZ</name>
<sequence length="405" mass="44252">MSIALISAADSNIGKVRSSNQDSGYAGYRMFFVADGMGGHAGGDIASAITAQRMAQMDAEYATADDAGASVLARILETNQLLTETVANHEYLSGMGTTFSGVVFVEDKAVLAHIGDSRIYLCRDGETKQVTTDHTFVQRLVEMGRITEDEALVHPRRNVLLRVIGDSNEPPQLDFNVLVTKPGDRWMMCSDGLNGYVSDAIIHMNLSSEQTPEEVVDVLIGEALEAGAPDNVTVVVVDTVPAELSSVIERTAKFVGSAVNDVVVNDVKAKSKTKDSQDRQFISESGEDFNRIINETERSVQFRKLRQIALILSITGLVVVAAWFGYSYTQTKFYVAESGGQVSIYKGIREELLGFKFSQVYKTTDLSLMSLPAYQQQLVAKTIYATDIADAYRIIDRLKASVPVE</sequence>
<dbReference type="Pfam" id="PF13672">
    <property type="entry name" value="PP2C_2"/>
    <property type="match status" value="1"/>
</dbReference>
<evidence type="ECO:0000259" key="2">
    <source>
        <dbReference type="PROSITE" id="PS51746"/>
    </source>
</evidence>
<keyword evidence="1" id="KW-0472">Membrane</keyword>
<dbReference type="PROSITE" id="PS51746">
    <property type="entry name" value="PPM_2"/>
    <property type="match status" value="1"/>
</dbReference>
<dbReference type="AlphaFoldDB" id="A0A6J6HKJ3"/>
<dbReference type="SMART" id="SM00332">
    <property type="entry name" value="PP2Cc"/>
    <property type="match status" value="1"/>
</dbReference>
<proteinExistence type="predicted"/>
<dbReference type="InterPro" id="IPR015655">
    <property type="entry name" value="PP2C"/>
</dbReference>
<dbReference type="EMBL" id="CAEZUR010000088">
    <property type="protein sequence ID" value="CAB4613697.1"/>
    <property type="molecule type" value="Genomic_DNA"/>
</dbReference>
<dbReference type="PANTHER" id="PTHR47992">
    <property type="entry name" value="PROTEIN PHOSPHATASE"/>
    <property type="match status" value="1"/>
</dbReference>